<dbReference type="KEGG" id="acom:CEW83_09040"/>
<dbReference type="Proteomes" id="UP000244930">
    <property type="component" value="Chromosome"/>
</dbReference>
<gene>
    <name evidence="1" type="ORF">CEW83_09040</name>
</gene>
<dbReference type="Pfam" id="PF06293">
    <property type="entry name" value="Kdo"/>
    <property type="match status" value="1"/>
</dbReference>
<evidence type="ECO:0000313" key="2">
    <source>
        <dbReference type="Proteomes" id="UP000244930"/>
    </source>
</evidence>
<dbReference type="EMBL" id="CP022187">
    <property type="protein sequence ID" value="AWI75337.1"/>
    <property type="molecule type" value="Genomic_DNA"/>
</dbReference>
<dbReference type="InterPro" id="IPR011009">
    <property type="entry name" value="Kinase-like_dom_sf"/>
</dbReference>
<protein>
    <submittedName>
        <fullName evidence="1">InaA protein</fullName>
    </submittedName>
</protein>
<reference evidence="1 2" key="1">
    <citation type="submission" date="2017-06" db="EMBL/GenBank/DDBJ databases">
        <title>Azoarcus.</title>
        <authorList>
            <person name="Woo J.-H."/>
            <person name="Kim H.-S."/>
        </authorList>
    </citation>
    <scope>NUCLEOTIDE SEQUENCE [LARGE SCALE GENOMIC DNA]</scope>
    <source>
        <strain evidence="1 2">TSPY31</strain>
    </source>
</reference>
<dbReference type="RefSeq" id="WP_108949044.1">
    <property type="nucleotide sequence ID" value="NZ_CP022187.1"/>
</dbReference>
<accession>A0A2U8GNY0</accession>
<sequence>MNRLAPSLSATTAKQDDFEHWWTLPGEWVETPNERRDGWSGVIRALTDHTLCYVKRQRNHLCRTLSHPLGWPTASREAHFLDAVRNLGLRVPETVYHGVRKYSRGTEAVLATRALDGFTALSEHTGLSAAQRETLATELGRVLGVLHRARFQHGCLYDKHVMVRWQGEQPDVALLDLEKMRRRFSADAAAKRDLDQLKRHQSILTPAQWDMMLESHRQALRENTDV</sequence>
<dbReference type="SUPFAM" id="SSF56112">
    <property type="entry name" value="Protein kinase-like (PK-like)"/>
    <property type="match status" value="1"/>
</dbReference>
<name>A0A2U8GNY0_9RHOO</name>
<dbReference type="PIRSF" id="PIRSF026326">
    <property type="entry name" value="InaA"/>
    <property type="match status" value="1"/>
</dbReference>
<keyword evidence="2" id="KW-1185">Reference proteome</keyword>
<evidence type="ECO:0000313" key="1">
    <source>
        <dbReference type="EMBL" id="AWI75337.1"/>
    </source>
</evidence>
<proteinExistence type="predicted"/>
<dbReference type="AlphaFoldDB" id="A0A2U8GNY0"/>
<dbReference type="InterPro" id="IPR027023">
    <property type="entry name" value="Put_LipoPS_kinase_InaA"/>
</dbReference>
<organism evidence="1 2">
    <name type="scientific">Parazoarcus communis</name>
    <dbReference type="NCBI Taxonomy" id="41977"/>
    <lineage>
        <taxon>Bacteria</taxon>
        <taxon>Pseudomonadati</taxon>
        <taxon>Pseudomonadota</taxon>
        <taxon>Betaproteobacteria</taxon>
        <taxon>Rhodocyclales</taxon>
        <taxon>Zoogloeaceae</taxon>
        <taxon>Parazoarcus</taxon>
    </lineage>
</organism>